<comment type="caution">
    <text evidence="1">The sequence shown here is derived from an EMBL/GenBank/DDBJ whole genome shotgun (WGS) entry which is preliminary data.</text>
</comment>
<gene>
    <name evidence="1" type="ORF">IAC44_00950</name>
</gene>
<evidence type="ECO:0000313" key="2">
    <source>
        <dbReference type="Proteomes" id="UP000824161"/>
    </source>
</evidence>
<name>A0A9D1KTV7_9FLAO</name>
<dbReference type="EMBL" id="DVLY01000021">
    <property type="protein sequence ID" value="HIT97385.1"/>
    <property type="molecule type" value="Genomic_DNA"/>
</dbReference>
<dbReference type="AlphaFoldDB" id="A0A9D1KTV7"/>
<dbReference type="Proteomes" id="UP000824161">
    <property type="component" value="Unassembled WGS sequence"/>
</dbReference>
<reference evidence="1" key="1">
    <citation type="submission" date="2020-10" db="EMBL/GenBank/DDBJ databases">
        <authorList>
            <person name="Gilroy R."/>
        </authorList>
    </citation>
    <scope>NUCLEOTIDE SEQUENCE</scope>
    <source>
        <strain evidence="1">1383</strain>
    </source>
</reference>
<organism evidence="1 2">
    <name type="scientific">Candidatus Merdimorpha stercoravium</name>
    <dbReference type="NCBI Taxonomy" id="2840863"/>
    <lineage>
        <taxon>Bacteria</taxon>
        <taxon>Pseudomonadati</taxon>
        <taxon>Bacteroidota</taxon>
        <taxon>Flavobacteriia</taxon>
        <taxon>Flavobacteriales</taxon>
        <taxon>Candidatus Merdimorpha</taxon>
    </lineage>
</organism>
<accession>A0A9D1KTV7</accession>
<evidence type="ECO:0000313" key="1">
    <source>
        <dbReference type="EMBL" id="HIT97385.1"/>
    </source>
</evidence>
<sequence length="210" mass="24256">MTEEQLNILRKYFPAPALPSVAQWIPRHGVYLCITRARRSKHGDFTLAPVRGMHRITVNGSLHPYAFLLTFVHELAHLRVLKRYGSRVMPHGAEWKAEFRALMLALDLRAIYPPDVLVPLADYLKNPKASSDRHTALAMALERYSQPEARKAEMTLVSELPAGAHFLFRGQREFVLGEKRRRLYLCTEIDTGRKYLFQPHIRVKLKTNDE</sequence>
<reference evidence="1" key="2">
    <citation type="journal article" date="2021" name="PeerJ">
        <title>Extensive microbial diversity within the chicken gut microbiome revealed by metagenomics and culture.</title>
        <authorList>
            <person name="Gilroy R."/>
            <person name="Ravi A."/>
            <person name="Getino M."/>
            <person name="Pursley I."/>
            <person name="Horton D.L."/>
            <person name="Alikhan N.F."/>
            <person name="Baker D."/>
            <person name="Gharbi K."/>
            <person name="Hall N."/>
            <person name="Watson M."/>
            <person name="Adriaenssens E.M."/>
            <person name="Foster-Nyarko E."/>
            <person name="Jarju S."/>
            <person name="Secka A."/>
            <person name="Antonio M."/>
            <person name="Oren A."/>
            <person name="Chaudhuri R.R."/>
            <person name="La Ragione R."/>
            <person name="Hildebrand F."/>
            <person name="Pallen M.J."/>
        </authorList>
    </citation>
    <scope>NUCLEOTIDE SEQUENCE</scope>
    <source>
        <strain evidence="1">1383</strain>
    </source>
</reference>
<proteinExistence type="predicted"/>
<protein>
    <submittedName>
        <fullName evidence="1">SprT domain-containing protein</fullName>
    </submittedName>
</protein>